<comment type="caution">
    <text evidence="2">The sequence shown here is derived from an EMBL/GenBank/DDBJ whole genome shotgun (WGS) entry which is preliminary data.</text>
</comment>
<dbReference type="EMBL" id="CAJNOR010008326">
    <property type="protein sequence ID" value="CAF1631662.1"/>
    <property type="molecule type" value="Genomic_DNA"/>
</dbReference>
<dbReference type="PANTHER" id="PTHR17630:SF44">
    <property type="entry name" value="PROTEIN AIM2"/>
    <property type="match status" value="1"/>
</dbReference>
<protein>
    <recommendedName>
        <fullName evidence="1">Dienelactone hydrolase domain-containing protein</fullName>
    </recommendedName>
</protein>
<evidence type="ECO:0000313" key="4">
    <source>
        <dbReference type="Proteomes" id="UP000663828"/>
    </source>
</evidence>
<evidence type="ECO:0000313" key="2">
    <source>
        <dbReference type="EMBL" id="CAF1328329.1"/>
    </source>
</evidence>
<feature type="domain" description="Dienelactone hydrolase" evidence="1">
    <location>
        <begin position="38"/>
        <end position="268"/>
    </location>
</feature>
<dbReference type="InterPro" id="IPR002925">
    <property type="entry name" value="Dienelactn_hydro"/>
</dbReference>
<evidence type="ECO:0000313" key="3">
    <source>
        <dbReference type="EMBL" id="CAF1631662.1"/>
    </source>
</evidence>
<dbReference type="InterPro" id="IPR029058">
    <property type="entry name" value="AB_hydrolase_fold"/>
</dbReference>
<dbReference type="SUPFAM" id="SSF53474">
    <property type="entry name" value="alpha/beta-Hydrolases"/>
    <property type="match status" value="1"/>
</dbReference>
<name>A0A815FEX4_ADIRI</name>
<evidence type="ECO:0000259" key="1">
    <source>
        <dbReference type="Pfam" id="PF01738"/>
    </source>
</evidence>
<dbReference type="Pfam" id="PF01738">
    <property type="entry name" value="DLH"/>
    <property type="match status" value="1"/>
</dbReference>
<dbReference type="AlphaFoldDB" id="A0A815FEX4"/>
<accession>A0A815FEX4</accession>
<evidence type="ECO:0000313" key="5">
    <source>
        <dbReference type="Proteomes" id="UP000663852"/>
    </source>
</evidence>
<sequence>MANGTTEDKLSACCLTEYRPLPGTPRGRIIKFAGVDTYFIEGNDQKSKGKVIVLLTDVFGLVKNPRIIADEVSEKTGMDVYVPDLFNGDAVHSSFMKDAPEAPGEKKSIGAKLSLVGKLLTQLGPWIIRHRQGVTLPIVEKFFKALRAERNATRIQSVGYCFGGLYTLLAGGSLHLADAIVGCHVSLTNKTHFEQLQVPAAFACAQEDDQFPDSLRIEAQQILARKSEIPSKFVLCDGTVHGFASRPNPDNPTIMAAFKQANDLIAEWATTHL</sequence>
<dbReference type="EMBL" id="CAJNOJ010000241">
    <property type="protein sequence ID" value="CAF1328329.1"/>
    <property type="molecule type" value="Genomic_DNA"/>
</dbReference>
<dbReference type="PANTHER" id="PTHR17630">
    <property type="entry name" value="DIENELACTONE HYDROLASE"/>
    <property type="match status" value="1"/>
</dbReference>
<organism evidence="2 5">
    <name type="scientific">Adineta ricciae</name>
    <name type="common">Rotifer</name>
    <dbReference type="NCBI Taxonomy" id="249248"/>
    <lineage>
        <taxon>Eukaryota</taxon>
        <taxon>Metazoa</taxon>
        <taxon>Spiralia</taxon>
        <taxon>Gnathifera</taxon>
        <taxon>Rotifera</taxon>
        <taxon>Eurotatoria</taxon>
        <taxon>Bdelloidea</taxon>
        <taxon>Adinetida</taxon>
        <taxon>Adinetidae</taxon>
        <taxon>Adineta</taxon>
    </lineage>
</organism>
<dbReference type="OrthoDB" id="10019231at2759"/>
<reference evidence="2" key="1">
    <citation type="submission" date="2021-02" db="EMBL/GenBank/DDBJ databases">
        <authorList>
            <person name="Nowell W R."/>
        </authorList>
    </citation>
    <scope>NUCLEOTIDE SEQUENCE</scope>
</reference>
<dbReference type="Proteomes" id="UP000663828">
    <property type="component" value="Unassembled WGS sequence"/>
</dbReference>
<keyword evidence="4" id="KW-1185">Reference proteome</keyword>
<dbReference type="GO" id="GO:0016787">
    <property type="term" value="F:hydrolase activity"/>
    <property type="evidence" value="ECO:0007669"/>
    <property type="project" value="InterPro"/>
</dbReference>
<proteinExistence type="predicted"/>
<dbReference type="Proteomes" id="UP000663852">
    <property type="component" value="Unassembled WGS sequence"/>
</dbReference>
<gene>
    <name evidence="2" type="ORF">EDS130_LOCUS32047</name>
    <name evidence="3" type="ORF">XAT740_LOCUS51758</name>
</gene>
<dbReference type="Gene3D" id="3.40.50.1820">
    <property type="entry name" value="alpha/beta hydrolase"/>
    <property type="match status" value="1"/>
</dbReference>